<comment type="caution">
    <text evidence="3">The sequence shown here is derived from an EMBL/GenBank/DDBJ whole genome shotgun (WGS) entry which is preliminary data.</text>
</comment>
<evidence type="ECO:0000259" key="2">
    <source>
        <dbReference type="Pfam" id="PF13475"/>
    </source>
</evidence>
<keyword evidence="4" id="KW-1185">Reference proteome</keyword>
<feature type="domain" description="DUF4116" evidence="2">
    <location>
        <begin position="100"/>
        <end position="142"/>
    </location>
</feature>
<dbReference type="GeneID" id="68092802"/>
<dbReference type="Proteomes" id="UP000816034">
    <property type="component" value="Unassembled WGS sequence"/>
</dbReference>
<organism evidence="3 4">
    <name type="scientific">Naegleria lovaniensis</name>
    <name type="common">Amoeba</name>
    <dbReference type="NCBI Taxonomy" id="51637"/>
    <lineage>
        <taxon>Eukaryota</taxon>
        <taxon>Discoba</taxon>
        <taxon>Heterolobosea</taxon>
        <taxon>Tetramitia</taxon>
        <taxon>Eutetramitia</taxon>
        <taxon>Vahlkampfiidae</taxon>
        <taxon>Naegleria</taxon>
    </lineage>
</organism>
<sequence length="701" mass="80566">MISQFAPVSQNSIHEPVGITTECVVVVVKFLEFSFIHKDSPQSILPHHHHHENIYQKLKYKMEATRNERLHVLNEKLKLLHMGKYNRKLLKQACEENKQDRNVVLNMVQFDGLALTYASDDLRNDHEIVMQAVKQNGQALQYTTLRSAEIIMAAINQDGNALKHVTTAVICDKFIEMAIKNDGYCLDDTFELSLRWIEMASRSAPEIFDLIYLPLDLYYPIMRSHSFRRAVKFYGCILDNFTQDIQNMEKRTILDAIRSYPDCYTYLPEEFCHDMDIIELAARDDSYFLFNNYNFTYIRDLDYSKILTTCGEALCFCEGSEKNNKELVLSAVKNCGLALGYASQTLINDEQVVMEAIRENPEALYYCGNELFFDRDFMLRVVSECGEAIQYADEEFKKDQEIALQAVTSCGVALQYLSEELQNDRQVVLKAVSTYGLALGWTCAKLQNDPQVVLTAVKNDGLALEFASDDLQNDREIVMHAVANCGHALEFASESLRDDRQVILQAIQTEPQVLLHVKNSHLLRHDKELVLEAVRRAGHCLKGACDELKNDVDVVRAALANDGLSLHWASATLQDNEEIALLAIHENEGAIHYVSERLKTSSYKLQRLAHEKQEEYFNEWFEYWSTRYEDDWEVFSETSSDGDRYDEQGEEMEEGGSVQEEVLDFNDSNTLKRKHEHLNEPVDTQICEDTDEEISTKRTKI</sequence>
<name>A0AA88KPS0_NAELO</name>
<feature type="domain" description="DUF4116" evidence="2">
    <location>
        <begin position="374"/>
        <end position="422"/>
    </location>
</feature>
<feature type="domain" description="DUF4116" evidence="2">
    <location>
        <begin position="526"/>
        <end position="573"/>
    </location>
</feature>
<accession>A0AA88KPS0</accession>
<proteinExistence type="predicted"/>
<dbReference type="AlphaFoldDB" id="A0AA88KPS0"/>
<feature type="domain" description="DUF4116" evidence="2">
    <location>
        <begin position="324"/>
        <end position="371"/>
    </location>
</feature>
<feature type="domain" description="DUF4116" evidence="2">
    <location>
        <begin position="449"/>
        <end position="497"/>
    </location>
</feature>
<dbReference type="Pfam" id="PF13475">
    <property type="entry name" value="DUF4116"/>
    <property type="match status" value="5"/>
</dbReference>
<reference evidence="3 4" key="1">
    <citation type="journal article" date="2018" name="BMC Genomics">
        <title>The genome of Naegleria lovaniensis, the basis for a comparative approach to unravel pathogenicity factors of the human pathogenic amoeba N. fowleri.</title>
        <authorList>
            <person name="Liechti N."/>
            <person name="Schurch N."/>
            <person name="Bruggmann R."/>
            <person name="Wittwer M."/>
        </authorList>
    </citation>
    <scope>NUCLEOTIDE SEQUENCE [LARGE SCALE GENOMIC DNA]</scope>
    <source>
        <strain evidence="3 4">ATCC 30569</strain>
    </source>
</reference>
<gene>
    <name evidence="3" type="ORF">C9374_000340</name>
</gene>
<protein>
    <recommendedName>
        <fullName evidence="2">DUF4116 domain-containing protein</fullName>
    </recommendedName>
</protein>
<dbReference type="RefSeq" id="XP_044552893.1">
    <property type="nucleotide sequence ID" value="XM_044692924.1"/>
</dbReference>
<evidence type="ECO:0000256" key="1">
    <source>
        <dbReference type="SAM" id="MobiDB-lite"/>
    </source>
</evidence>
<dbReference type="InterPro" id="IPR025197">
    <property type="entry name" value="DUF4116"/>
</dbReference>
<dbReference type="EMBL" id="PYSW02000009">
    <property type="protein sequence ID" value="KAG2388901.1"/>
    <property type="molecule type" value="Genomic_DNA"/>
</dbReference>
<feature type="region of interest" description="Disordered" evidence="1">
    <location>
        <begin position="637"/>
        <end position="701"/>
    </location>
</feature>
<evidence type="ECO:0000313" key="3">
    <source>
        <dbReference type="EMBL" id="KAG2388901.1"/>
    </source>
</evidence>
<evidence type="ECO:0000313" key="4">
    <source>
        <dbReference type="Proteomes" id="UP000816034"/>
    </source>
</evidence>